<dbReference type="InterPro" id="IPR035909">
    <property type="entry name" value="CheB_C"/>
</dbReference>
<dbReference type="Proteomes" id="UP001139366">
    <property type="component" value="Unassembled WGS sequence"/>
</dbReference>
<keyword evidence="4" id="KW-0808">Transferase</keyword>
<comment type="caution">
    <text evidence="6">Lacks conserved residue(s) required for the propagation of feature annotation.</text>
</comment>
<organism evidence="9 10">
    <name type="scientific">Flavobacterium potami</name>
    <dbReference type="NCBI Taxonomy" id="2872310"/>
    <lineage>
        <taxon>Bacteria</taxon>
        <taxon>Pseudomonadati</taxon>
        <taxon>Bacteroidota</taxon>
        <taxon>Flavobacteriia</taxon>
        <taxon>Flavobacteriales</taxon>
        <taxon>Flavobacteriaceae</taxon>
        <taxon>Flavobacterium</taxon>
    </lineage>
</organism>
<sequence length="626" mass="71856">MKTNETIEKGKKTHFQVTAIGTSGAEIDILKNIVSDLALDSGRAYLIFENLSSPQTKNLADELTLHTPIPVIEIVHHIDIQPNHIYIVPENNFLIHEEGILKLQSKNRISKTDNSFDVFFEAVGQTYKAYAIGVILTWFPLDGSVGLKKLKEAGGSTIAVHSKRGIIQNKETSEYIDYFTAPHETAHKLLQIHESNLITHSYEEKEEATPSEQELLDQIIEILLLKTGTDFKHYKHSTLRRRIAKRMVDNKQETVEKYIDLLRSSPKEQDLLFDDFLISVTYFFRDQETYDNLCKTTIPFLVENIFNNTIRIWSAGCATGEEAYSLAICIHEYLEEINRSDIRVQIIASDLSEKCITKARSAIYTVQDIKNINEKRLAKYFTKRDNSFHINKIIRDMCVFAVHDLTKDAPFAKIDLVSCRNVLIYFDTDLQKQVLASFHYSLRTNGYLFLGKSEWAHHVPHLFSAVDKLDKIYIRNTIASLQPKKISHNDDYYNTLKINELAETKQDYSSITSDILLDHFSAAAVLINQDFEIVHFHGDTSPFLRLASGKPSFNILSMAHDELVFQLRNYILRAKNEKKNFSGEFLASKRQPFLNSFEIIFLPSHPELLLIIFYQNSISSKDIMDG</sequence>
<dbReference type="GO" id="GO:0008984">
    <property type="term" value="F:protein-glutamate methylesterase activity"/>
    <property type="evidence" value="ECO:0007669"/>
    <property type="project" value="InterPro"/>
</dbReference>
<dbReference type="GO" id="GO:0006935">
    <property type="term" value="P:chemotaxis"/>
    <property type="evidence" value="ECO:0007669"/>
    <property type="project" value="InterPro"/>
</dbReference>
<keyword evidence="5" id="KW-0949">S-adenosyl-L-methionine</keyword>
<feature type="domain" description="CheR-type methyltransferase" evidence="8">
    <location>
        <begin position="204"/>
        <end position="454"/>
    </location>
</feature>
<dbReference type="GO" id="GO:0000156">
    <property type="term" value="F:phosphorelay response regulator activity"/>
    <property type="evidence" value="ECO:0007669"/>
    <property type="project" value="InterPro"/>
</dbReference>
<dbReference type="AlphaFoldDB" id="A0A9X1H9U6"/>
<dbReference type="RefSeq" id="WP_223705999.1">
    <property type="nucleotide sequence ID" value="NZ_JAINUY010000003.1"/>
</dbReference>
<evidence type="ECO:0000256" key="4">
    <source>
        <dbReference type="ARBA" id="ARBA00022679"/>
    </source>
</evidence>
<dbReference type="Pfam" id="PF03705">
    <property type="entry name" value="CheR_N"/>
    <property type="match status" value="1"/>
</dbReference>
<evidence type="ECO:0000256" key="6">
    <source>
        <dbReference type="PROSITE-ProRule" id="PRU00050"/>
    </source>
</evidence>
<dbReference type="SUPFAM" id="SSF53335">
    <property type="entry name" value="S-adenosyl-L-methionine-dependent methyltransferases"/>
    <property type="match status" value="1"/>
</dbReference>
<reference evidence="9 10" key="1">
    <citation type="journal article" date="2023" name="Antonie Van Leeuwenhoek">
        <title>Flavobacterium potami sp. nov., a multi-metal resistance genes harbouring bacterium isolated from shallow river silt.</title>
        <authorList>
            <person name="Li S."/>
            <person name="Mao S."/>
            <person name="Mu W."/>
            <person name="Guo B."/>
            <person name="Li C."/>
            <person name="Zhu Q."/>
            <person name="Hou X."/>
            <person name="Zhao Y."/>
            <person name="Wei S."/>
            <person name="Liu H."/>
            <person name="Liu A."/>
        </authorList>
    </citation>
    <scope>NUCLEOTIDE SEQUENCE [LARGE SCALE GENOMIC DNA]</scope>
    <source>
        <strain evidence="9 10">17A</strain>
    </source>
</reference>
<keyword evidence="3" id="KW-0489">Methyltransferase</keyword>
<gene>
    <name evidence="9" type="ORF">K6T82_11395</name>
</gene>
<feature type="domain" description="CheB-type methylesterase" evidence="7">
    <location>
        <begin position="11"/>
        <end position="173"/>
    </location>
</feature>
<evidence type="ECO:0000259" key="7">
    <source>
        <dbReference type="PROSITE" id="PS50122"/>
    </source>
</evidence>
<dbReference type="Pfam" id="PF01339">
    <property type="entry name" value="CheB_methylest"/>
    <property type="match status" value="1"/>
</dbReference>
<dbReference type="InterPro" id="IPR000780">
    <property type="entry name" value="CheR_MeTrfase"/>
</dbReference>
<dbReference type="InterPro" id="IPR000673">
    <property type="entry name" value="Sig_transdc_resp-reg_Me-estase"/>
</dbReference>
<proteinExistence type="predicted"/>
<evidence type="ECO:0000313" key="10">
    <source>
        <dbReference type="Proteomes" id="UP001139366"/>
    </source>
</evidence>
<dbReference type="Gene3D" id="1.10.155.10">
    <property type="entry name" value="Chemotaxis receptor methyltransferase CheR, N-terminal domain"/>
    <property type="match status" value="1"/>
</dbReference>
<dbReference type="InterPro" id="IPR029063">
    <property type="entry name" value="SAM-dependent_MTases_sf"/>
</dbReference>
<evidence type="ECO:0000259" key="8">
    <source>
        <dbReference type="PROSITE" id="PS50123"/>
    </source>
</evidence>
<comment type="caution">
    <text evidence="9">The sequence shown here is derived from an EMBL/GenBank/DDBJ whole genome shotgun (WGS) entry which is preliminary data.</text>
</comment>
<accession>A0A9X1H9U6</accession>
<evidence type="ECO:0000256" key="3">
    <source>
        <dbReference type="ARBA" id="ARBA00022603"/>
    </source>
</evidence>
<dbReference type="Pfam" id="PF01739">
    <property type="entry name" value="CheR"/>
    <property type="match status" value="1"/>
</dbReference>
<dbReference type="EC" id="2.1.1.80" evidence="2"/>
<dbReference type="PROSITE" id="PS50123">
    <property type="entry name" value="CHER"/>
    <property type="match status" value="1"/>
</dbReference>
<dbReference type="PROSITE" id="PS50122">
    <property type="entry name" value="CHEB"/>
    <property type="match status" value="1"/>
</dbReference>
<dbReference type="PANTHER" id="PTHR24422">
    <property type="entry name" value="CHEMOTAXIS PROTEIN METHYLTRANSFERASE"/>
    <property type="match status" value="1"/>
</dbReference>
<dbReference type="Gene3D" id="3.40.50.150">
    <property type="entry name" value="Vaccinia Virus protein VP39"/>
    <property type="match status" value="1"/>
</dbReference>
<dbReference type="GO" id="GO:0032259">
    <property type="term" value="P:methylation"/>
    <property type="evidence" value="ECO:0007669"/>
    <property type="project" value="UniProtKB-KW"/>
</dbReference>
<evidence type="ECO:0000256" key="1">
    <source>
        <dbReference type="ARBA" id="ARBA00001541"/>
    </source>
</evidence>
<dbReference type="GO" id="GO:0008983">
    <property type="term" value="F:protein-glutamate O-methyltransferase activity"/>
    <property type="evidence" value="ECO:0007669"/>
    <property type="project" value="UniProtKB-EC"/>
</dbReference>
<dbReference type="InterPro" id="IPR022642">
    <property type="entry name" value="CheR_C"/>
</dbReference>
<evidence type="ECO:0000256" key="2">
    <source>
        <dbReference type="ARBA" id="ARBA00012534"/>
    </source>
</evidence>
<dbReference type="InterPro" id="IPR050903">
    <property type="entry name" value="Bact_Chemotaxis_MeTrfase"/>
</dbReference>
<dbReference type="GO" id="GO:0005737">
    <property type="term" value="C:cytoplasm"/>
    <property type="evidence" value="ECO:0007669"/>
    <property type="project" value="InterPro"/>
</dbReference>
<comment type="catalytic activity">
    <reaction evidence="1">
        <text>L-glutamyl-[protein] + S-adenosyl-L-methionine = [protein]-L-glutamate 5-O-methyl ester + S-adenosyl-L-homocysteine</text>
        <dbReference type="Rhea" id="RHEA:24452"/>
        <dbReference type="Rhea" id="RHEA-COMP:10208"/>
        <dbReference type="Rhea" id="RHEA-COMP:10311"/>
        <dbReference type="ChEBI" id="CHEBI:29973"/>
        <dbReference type="ChEBI" id="CHEBI:57856"/>
        <dbReference type="ChEBI" id="CHEBI:59789"/>
        <dbReference type="ChEBI" id="CHEBI:82795"/>
        <dbReference type="EC" id="2.1.1.80"/>
    </reaction>
</comment>
<dbReference type="PANTHER" id="PTHR24422:SF27">
    <property type="entry name" value="PROTEIN-GLUTAMATE O-METHYLTRANSFERASE"/>
    <property type="match status" value="1"/>
</dbReference>
<dbReference type="SMART" id="SM00138">
    <property type="entry name" value="MeTrc"/>
    <property type="match status" value="1"/>
</dbReference>
<dbReference type="SUPFAM" id="SSF47757">
    <property type="entry name" value="Chemotaxis receptor methyltransferase CheR, N-terminal domain"/>
    <property type="match status" value="1"/>
</dbReference>
<dbReference type="EMBL" id="JAINUY010000003">
    <property type="protein sequence ID" value="MBZ4035373.1"/>
    <property type="molecule type" value="Genomic_DNA"/>
</dbReference>
<dbReference type="Gene3D" id="3.40.50.180">
    <property type="entry name" value="Methylesterase CheB, C-terminal domain"/>
    <property type="match status" value="1"/>
</dbReference>
<protein>
    <recommendedName>
        <fullName evidence="2">protein-glutamate O-methyltransferase</fullName>
        <ecNumber evidence="2">2.1.1.80</ecNumber>
    </recommendedName>
</protein>
<name>A0A9X1H9U6_9FLAO</name>
<dbReference type="SUPFAM" id="SSF52738">
    <property type="entry name" value="Methylesterase CheB, C-terminal domain"/>
    <property type="match status" value="1"/>
</dbReference>
<keyword evidence="10" id="KW-1185">Reference proteome</keyword>
<dbReference type="PRINTS" id="PR00996">
    <property type="entry name" value="CHERMTFRASE"/>
</dbReference>
<evidence type="ECO:0000256" key="5">
    <source>
        <dbReference type="ARBA" id="ARBA00022691"/>
    </source>
</evidence>
<dbReference type="InterPro" id="IPR036804">
    <property type="entry name" value="CheR_N_sf"/>
</dbReference>
<dbReference type="InterPro" id="IPR022641">
    <property type="entry name" value="CheR_N"/>
</dbReference>
<evidence type="ECO:0000313" key="9">
    <source>
        <dbReference type="EMBL" id="MBZ4035373.1"/>
    </source>
</evidence>